<feature type="region of interest" description="Disordered" evidence="1">
    <location>
        <begin position="222"/>
        <end position="415"/>
    </location>
</feature>
<accession>A0ABQ6JJB8</accession>
<feature type="compositionally biased region" description="Basic residues" evidence="1">
    <location>
        <begin position="223"/>
        <end position="248"/>
    </location>
</feature>
<keyword evidence="2" id="KW-1133">Transmembrane helix</keyword>
<evidence type="ECO:0000256" key="1">
    <source>
        <dbReference type="SAM" id="MobiDB-lite"/>
    </source>
</evidence>
<feature type="compositionally biased region" description="Basic and acidic residues" evidence="1">
    <location>
        <begin position="263"/>
        <end position="273"/>
    </location>
</feature>
<dbReference type="Proteomes" id="UP001157017">
    <property type="component" value="Unassembled WGS sequence"/>
</dbReference>
<feature type="compositionally biased region" description="Basic residues" evidence="1">
    <location>
        <begin position="447"/>
        <end position="464"/>
    </location>
</feature>
<evidence type="ECO:0000313" key="3">
    <source>
        <dbReference type="EMBL" id="GMA87974.1"/>
    </source>
</evidence>
<feature type="compositionally biased region" description="Basic and acidic residues" evidence="1">
    <location>
        <begin position="346"/>
        <end position="358"/>
    </location>
</feature>
<evidence type="ECO:0008006" key="5">
    <source>
        <dbReference type="Google" id="ProtNLM"/>
    </source>
</evidence>
<feature type="transmembrane region" description="Helical" evidence="2">
    <location>
        <begin position="146"/>
        <end position="166"/>
    </location>
</feature>
<evidence type="ECO:0000256" key="2">
    <source>
        <dbReference type="SAM" id="Phobius"/>
    </source>
</evidence>
<evidence type="ECO:0000313" key="4">
    <source>
        <dbReference type="Proteomes" id="UP001157017"/>
    </source>
</evidence>
<feature type="compositionally biased region" description="Basic residues" evidence="1">
    <location>
        <begin position="359"/>
        <end position="373"/>
    </location>
</feature>
<protein>
    <recommendedName>
        <fullName evidence="5">Polysaccharide biosynthesis protein C-terminal domain-containing protein</fullName>
    </recommendedName>
</protein>
<feature type="compositionally biased region" description="Low complexity" evidence="1">
    <location>
        <begin position="249"/>
        <end position="260"/>
    </location>
</feature>
<feature type="compositionally biased region" description="Low complexity" evidence="1">
    <location>
        <begin position="437"/>
        <end position="446"/>
    </location>
</feature>
<feature type="compositionally biased region" description="Low complexity" evidence="1">
    <location>
        <begin position="376"/>
        <end position="395"/>
    </location>
</feature>
<keyword evidence="2" id="KW-0812">Transmembrane</keyword>
<feature type="transmembrane region" description="Helical" evidence="2">
    <location>
        <begin position="107"/>
        <end position="126"/>
    </location>
</feature>
<dbReference type="EMBL" id="BSUZ01000001">
    <property type="protein sequence ID" value="GMA87974.1"/>
    <property type="molecule type" value="Genomic_DNA"/>
</dbReference>
<name>A0ABQ6JJB8_9ACTN</name>
<comment type="caution">
    <text evidence="3">The sequence shown here is derived from an EMBL/GenBank/DDBJ whole genome shotgun (WGS) entry which is preliminary data.</text>
</comment>
<organism evidence="3 4">
    <name type="scientific">Angustibacter aerolatus</name>
    <dbReference type="NCBI Taxonomy" id="1162965"/>
    <lineage>
        <taxon>Bacteria</taxon>
        <taxon>Bacillati</taxon>
        <taxon>Actinomycetota</taxon>
        <taxon>Actinomycetes</taxon>
        <taxon>Kineosporiales</taxon>
        <taxon>Kineosporiaceae</taxon>
    </lineage>
</organism>
<keyword evidence="4" id="KW-1185">Reference proteome</keyword>
<reference evidence="4" key="1">
    <citation type="journal article" date="2019" name="Int. J. Syst. Evol. Microbiol.">
        <title>The Global Catalogue of Microorganisms (GCM) 10K type strain sequencing project: providing services to taxonomists for standard genome sequencing and annotation.</title>
        <authorList>
            <consortium name="The Broad Institute Genomics Platform"/>
            <consortium name="The Broad Institute Genome Sequencing Center for Infectious Disease"/>
            <person name="Wu L."/>
            <person name="Ma J."/>
        </authorList>
    </citation>
    <scope>NUCLEOTIDE SEQUENCE [LARGE SCALE GENOMIC DNA]</scope>
    <source>
        <strain evidence="4">NBRC 108730</strain>
    </source>
</reference>
<feature type="compositionally biased region" description="Low complexity" evidence="1">
    <location>
        <begin position="402"/>
        <end position="412"/>
    </location>
</feature>
<feature type="compositionally biased region" description="Basic and acidic residues" evidence="1">
    <location>
        <begin position="320"/>
        <end position="336"/>
    </location>
</feature>
<sequence>MASATKIVALLALAATGHSGGMTIFAAWAIGNLVSLPVLSWRTRGGWPLQQDRRLVAPSALRGLGRGAAGHYSLNTVLQVPLMLLPVLVTVLLGARDNGVFGPALQVTGFVFALPYAVSLSLFAAAEGRAGEVVDRMRVTVPFGLAVSLLANAALFPLAPWVLRLFGSEYAEQGTPILRLLVLAGLPFVIKDHYVALRRVQNRTLQATAVLGGFAVLEPGRGGRGRAVARHDRAGHRVAARAGRRGRRPVGAAGARGARAAGRRRDVRADPRRPAAAGRCTQEPHGGRGPGRAGRAGRARRDGRRPRRRRPDARRRPARRAADEPLGARRPGDRGRTGRRPHGAGHRRDVGGRLDGARGRRQHRRAGPVRRRAADRVPAGRGGHPAAADAEPGARGARRRAAAAAAPEPHGAVPDPLHVPRRAWCTPRCCASSARPTGSSRRTGCCRSRRTTRGCRSSRTRSPT</sequence>
<keyword evidence="2" id="KW-0472">Membrane</keyword>
<feature type="region of interest" description="Disordered" evidence="1">
    <location>
        <begin position="429"/>
        <end position="464"/>
    </location>
</feature>
<gene>
    <name evidence="3" type="ORF">GCM10025868_32240</name>
</gene>
<proteinExistence type="predicted"/>
<feature type="compositionally biased region" description="Basic residues" evidence="1">
    <location>
        <begin position="295"/>
        <end position="319"/>
    </location>
</feature>